<evidence type="ECO:0000256" key="1">
    <source>
        <dbReference type="ARBA" id="ARBA00004651"/>
    </source>
</evidence>
<reference evidence="9 10" key="1">
    <citation type="submission" date="2016-10" db="EMBL/GenBank/DDBJ databases">
        <authorList>
            <person name="de Groot N.N."/>
        </authorList>
    </citation>
    <scope>NUCLEOTIDE SEQUENCE [LARGE SCALE GENOMIC DNA]</scope>
    <source>
        <strain evidence="9 10">DSM 21800</strain>
    </source>
</reference>
<gene>
    <name evidence="9" type="ORF">SAMN04489812_1314</name>
</gene>
<dbReference type="InterPro" id="IPR000515">
    <property type="entry name" value="MetI-like"/>
</dbReference>
<feature type="transmembrane region" description="Helical" evidence="7">
    <location>
        <begin position="168"/>
        <end position="191"/>
    </location>
</feature>
<evidence type="ECO:0000313" key="9">
    <source>
        <dbReference type="EMBL" id="SDS24455.1"/>
    </source>
</evidence>
<dbReference type="PANTHER" id="PTHR43744">
    <property type="entry name" value="ABC TRANSPORTER PERMEASE PROTEIN MG189-RELATED-RELATED"/>
    <property type="match status" value="1"/>
</dbReference>
<evidence type="ECO:0000256" key="7">
    <source>
        <dbReference type="RuleBase" id="RU363032"/>
    </source>
</evidence>
<evidence type="ECO:0000259" key="8">
    <source>
        <dbReference type="PROSITE" id="PS50928"/>
    </source>
</evidence>
<feature type="transmembrane region" description="Helical" evidence="7">
    <location>
        <begin position="37"/>
        <end position="58"/>
    </location>
</feature>
<evidence type="ECO:0000256" key="4">
    <source>
        <dbReference type="ARBA" id="ARBA00022692"/>
    </source>
</evidence>
<keyword evidence="3" id="KW-1003">Cell membrane</keyword>
<dbReference type="GO" id="GO:0005886">
    <property type="term" value="C:plasma membrane"/>
    <property type="evidence" value="ECO:0007669"/>
    <property type="project" value="UniProtKB-SubCell"/>
</dbReference>
<dbReference type="SUPFAM" id="SSF161098">
    <property type="entry name" value="MetI-like"/>
    <property type="match status" value="1"/>
</dbReference>
<dbReference type="CDD" id="cd06261">
    <property type="entry name" value="TM_PBP2"/>
    <property type="match status" value="1"/>
</dbReference>
<feature type="transmembrane region" description="Helical" evidence="7">
    <location>
        <begin position="135"/>
        <end position="162"/>
    </location>
</feature>
<comment type="subcellular location">
    <subcellularLocation>
        <location evidence="1 7">Cell membrane</location>
        <topology evidence="1 7">Multi-pass membrane protein</topology>
    </subcellularLocation>
</comment>
<dbReference type="GO" id="GO:0055085">
    <property type="term" value="P:transmembrane transport"/>
    <property type="evidence" value="ECO:0007669"/>
    <property type="project" value="InterPro"/>
</dbReference>
<evidence type="ECO:0000256" key="3">
    <source>
        <dbReference type="ARBA" id="ARBA00022475"/>
    </source>
</evidence>
<dbReference type="EMBL" id="LT629772">
    <property type="protein sequence ID" value="SDS24455.1"/>
    <property type="molecule type" value="Genomic_DNA"/>
</dbReference>
<accession>A0A1H1QM25</accession>
<feature type="transmembrane region" description="Helical" evidence="7">
    <location>
        <begin position="271"/>
        <end position="292"/>
    </location>
</feature>
<comment type="similarity">
    <text evidence="7">Belongs to the binding-protein-dependent transport system permease family.</text>
</comment>
<name>A0A1H1QM25_9ACTN</name>
<keyword evidence="10" id="KW-1185">Reference proteome</keyword>
<dbReference type="Gene3D" id="1.10.3720.10">
    <property type="entry name" value="MetI-like"/>
    <property type="match status" value="1"/>
</dbReference>
<feature type="transmembrane region" description="Helical" evidence="7">
    <location>
        <begin position="212"/>
        <end position="235"/>
    </location>
</feature>
<feature type="domain" description="ABC transmembrane type-1" evidence="8">
    <location>
        <begin position="100"/>
        <end position="292"/>
    </location>
</feature>
<protein>
    <submittedName>
        <fullName evidence="9">Raffinose/stachyose/melibiose transport system permease protein</fullName>
    </submittedName>
</protein>
<keyword evidence="4 7" id="KW-0812">Transmembrane</keyword>
<keyword evidence="6 7" id="KW-0472">Membrane</keyword>
<dbReference type="Proteomes" id="UP000199103">
    <property type="component" value="Chromosome I"/>
</dbReference>
<evidence type="ECO:0000313" key="10">
    <source>
        <dbReference type="Proteomes" id="UP000199103"/>
    </source>
</evidence>
<dbReference type="STRING" id="630515.SAMN04489812_1314"/>
<dbReference type="PROSITE" id="PS50928">
    <property type="entry name" value="ABC_TM1"/>
    <property type="match status" value="1"/>
</dbReference>
<evidence type="ECO:0000256" key="5">
    <source>
        <dbReference type="ARBA" id="ARBA00022989"/>
    </source>
</evidence>
<dbReference type="PANTHER" id="PTHR43744:SF8">
    <property type="entry name" value="SN-GLYCEROL-3-PHOSPHATE TRANSPORT SYSTEM PERMEASE PROTEIN UGPE"/>
    <property type="match status" value="1"/>
</dbReference>
<proteinExistence type="inferred from homology"/>
<keyword evidence="5 7" id="KW-1133">Transmembrane helix</keyword>
<evidence type="ECO:0000256" key="6">
    <source>
        <dbReference type="ARBA" id="ARBA00023136"/>
    </source>
</evidence>
<organism evidence="9 10">
    <name type="scientific">Microlunatus soli</name>
    <dbReference type="NCBI Taxonomy" id="630515"/>
    <lineage>
        <taxon>Bacteria</taxon>
        <taxon>Bacillati</taxon>
        <taxon>Actinomycetota</taxon>
        <taxon>Actinomycetes</taxon>
        <taxon>Propionibacteriales</taxon>
        <taxon>Propionibacteriaceae</taxon>
        <taxon>Microlunatus</taxon>
    </lineage>
</organism>
<evidence type="ECO:0000256" key="2">
    <source>
        <dbReference type="ARBA" id="ARBA00022448"/>
    </source>
</evidence>
<keyword evidence="2 7" id="KW-0813">Transport</keyword>
<dbReference type="InterPro" id="IPR035906">
    <property type="entry name" value="MetI-like_sf"/>
</dbReference>
<dbReference type="AlphaFoldDB" id="A0A1H1QM25"/>
<dbReference type="RefSeq" id="WP_231920206.1">
    <property type="nucleotide sequence ID" value="NZ_LT629772.1"/>
</dbReference>
<feature type="transmembrane region" description="Helical" evidence="7">
    <location>
        <begin position="99"/>
        <end position="123"/>
    </location>
</feature>
<dbReference type="Pfam" id="PF00528">
    <property type="entry name" value="BPD_transp_1"/>
    <property type="match status" value="1"/>
</dbReference>
<sequence>MTAERVATVTRATDRDRVGLRARRRDGRRRMPTRQRVRLTFTHVILIVLGLLWIYPFLWMMSSSVKPNGAVFSGLGLIPTKFFFDNYSTVWGEGNVGRLFLNSVIVSVLGVIITVLVTSMMGYALGRKQFPGKRIVIGVLAALVVLPHGYTIIPVVDLIFALHLDGNLFGIILAEVGGAHIIQLLLYAGYFSQLPDSLEESAMLDGAGYFRIFARIYWPLAMPVTATVVILQFIASWNSFLIPLVLTLSKPELQTLAVGLYSFQGENLTNYSQMSAASTISLIPVIVVFLVFQRHFIEGMAGAVKQ</sequence>